<feature type="transmembrane region" description="Helical" evidence="4">
    <location>
        <begin position="358"/>
        <end position="380"/>
    </location>
</feature>
<dbReference type="InterPro" id="IPR016032">
    <property type="entry name" value="Sig_transdc_resp-reg_C-effctor"/>
</dbReference>
<reference evidence="7" key="1">
    <citation type="submission" date="2021-11" db="EMBL/GenBank/DDBJ databases">
        <title>A Novel Adlercreutzia Species, isolated from a Allomyrina dichotoma larva feces.</title>
        <authorList>
            <person name="Suh M.K."/>
        </authorList>
    </citation>
    <scope>NUCLEOTIDE SEQUENCE</scope>
    <source>
        <strain evidence="7">JBNU-10</strain>
    </source>
</reference>
<feature type="chain" id="PRO_5047292753" evidence="5">
    <location>
        <begin position="35"/>
        <end position="543"/>
    </location>
</feature>
<keyword evidence="4" id="KW-0812">Transmembrane</keyword>
<sequence length="543" mass="55737">MRGGAMRSVQACLALTLLLTASAIMSACLFPAMAAVSPLARDVSTVAGAAFALVVAVAAQRRPALLRERAITLAMFALLVLSMVLLGVGVGRWSPVLVLAGSPFGGMALIWFSVLAGVALTRIERWRCAIVVPLALVLSGLARIALFGVGEGIGLPAAMVLYVSCIGGAYLLIIPLIEQLLGAIAAGEPPLVLDVTNPSSYLPATSVVYVTAFLFQLANGYALGQHDQALPLSESLVALAPVGVVLVWAVSRRGRGLSCDGLERGAALVVIAGLLLTPIALMAGVGDGSWRYAAAALLHSGSDCFTVLLYYLIASVGARNPLGALVTSATMLAADWLGMVSGVLLMGACRALAVGDPLLMMVMTAFVAFVFIACHLTVLARFSFDGAIASVVPLDGRDPEGEGPGLPWAGGLPCASGVGGLGAGRTQGALSTKCDGQTSQEADPVSLDAGGGSVALEGVEAGEERLEAACVAVAAAYGLTTRELDVLRLLARGRTSPVIQERLVVSHNAVKSHVRHIYAKMGVHSQQQLIDVVEARKETGTAS</sequence>
<dbReference type="PANTHER" id="PTHR44688">
    <property type="entry name" value="DNA-BINDING TRANSCRIPTIONAL ACTIVATOR DEVR_DOSR"/>
    <property type="match status" value="1"/>
</dbReference>
<feature type="transmembrane region" description="Helical" evidence="4">
    <location>
        <begin position="44"/>
        <end position="59"/>
    </location>
</feature>
<feature type="transmembrane region" description="Helical" evidence="4">
    <location>
        <begin position="262"/>
        <end position="286"/>
    </location>
</feature>
<dbReference type="Proteomes" id="UP001430755">
    <property type="component" value="Unassembled WGS sequence"/>
</dbReference>
<feature type="transmembrane region" description="Helical" evidence="4">
    <location>
        <begin position="201"/>
        <end position="223"/>
    </location>
</feature>
<keyword evidence="3" id="KW-0804">Transcription</keyword>
<evidence type="ECO:0000313" key="8">
    <source>
        <dbReference type="Proteomes" id="UP001430755"/>
    </source>
</evidence>
<keyword evidence="2" id="KW-0238">DNA-binding</keyword>
<proteinExistence type="predicted"/>
<evidence type="ECO:0000256" key="3">
    <source>
        <dbReference type="ARBA" id="ARBA00023163"/>
    </source>
</evidence>
<accession>A0ABS9WIA8</accession>
<keyword evidence="4" id="KW-0472">Membrane</keyword>
<keyword evidence="1" id="KW-0805">Transcription regulation</keyword>
<evidence type="ECO:0000256" key="1">
    <source>
        <dbReference type="ARBA" id="ARBA00023015"/>
    </source>
</evidence>
<keyword evidence="4" id="KW-1133">Transmembrane helix</keyword>
<feature type="transmembrane region" description="Helical" evidence="4">
    <location>
        <begin position="292"/>
        <end position="313"/>
    </location>
</feature>
<dbReference type="PANTHER" id="PTHR44688:SF16">
    <property type="entry name" value="DNA-BINDING TRANSCRIPTIONAL ACTIVATOR DEVR_DOSR"/>
    <property type="match status" value="1"/>
</dbReference>
<feature type="transmembrane region" description="Helical" evidence="4">
    <location>
        <begin position="96"/>
        <end position="121"/>
    </location>
</feature>
<keyword evidence="5" id="KW-0732">Signal</keyword>
<feature type="transmembrane region" description="Helical" evidence="4">
    <location>
        <begin position="128"/>
        <end position="147"/>
    </location>
</feature>
<comment type="caution">
    <text evidence="7">The sequence shown here is derived from an EMBL/GenBank/DDBJ whole genome shotgun (WGS) entry which is preliminary data.</text>
</comment>
<dbReference type="InterPro" id="IPR036388">
    <property type="entry name" value="WH-like_DNA-bd_sf"/>
</dbReference>
<keyword evidence="8" id="KW-1185">Reference proteome</keyword>
<protein>
    <submittedName>
        <fullName evidence="7">Helix-turn-helix transcriptional regulator</fullName>
    </submittedName>
</protein>
<evidence type="ECO:0000259" key="6">
    <source>
        <dbReference type="PROSITE" id="PS50043"/>
    </source>
</evidence>
<name>A0ABS9WIA8_9ACTN</name>
<organism evidence="7 8">
    <name type="scientific">Adlercreutzia faecimuris</name>
    <dbReference type="NCBI Taxonomy" id="2897341"/>
    <lineage>
        <taxon>Bacteria</taxon>
        <taxon>Bacillati</taxon>
        <taxon>Actinomycetota</taxon>
        <taxon>Coriobacteriia</taxon>
        <taxon>Eggerthellales</taxon>
        <taxon>Eggerthellaceae</taxon>
        <taxon>Adlercreutzia</taxon>
    </lineage>
</organism>
<gene>
    <name evidence="7" type="ORF">LPT13_09605</name>
</gene>
<feature type="transmembrane region" description="Helical" evidence="4">
    <location>
        <begin position="71"/>
        <end position="90"/>
    </location>
</feature>
<dbReference type="EMBL" id="JAJMLW010000003">
    <property type="protein sequence ID" value="MCI2242605.1"/>
    <property type="molecule type" value="Genomic_DNA"/>
</dbReference>
<evidence type="ECO:0000256" key="2">
    <source>
        <dbReference type="ARBA" id="ARBA00023125"/>
    </source>
</evidence>
<dbReference type="Gene3D" id="1.10.10.10">
    <property type="entry name" value="Winged helix-like DNA-binding domain superfamily/Winged helix DNA-binding domain"/>
    <property type="match status" value="1"/>
</dbReference>
<feature type="transmembrane region" description="Helical" evidence="4">
    <location>
        <begin position="153"/>
        <end position="173"/>
    </location>
</feature>
<dbReference type="Pfam" id="PF00196">
    <property type="entry name" value="GerE"/>
    <property type="match status" value="1"/>
</dbReference>
<dbReference type="SMART" id="SM00421">
    <property type="entry name" value="HTH_LUXR"/>
    <property type="match status" value="1"/>
</dbReference>
<dbReference type="PROSITE" id="PS51257">
    <property type="entry name" value="PROKAR_LIPOPROTEIN"/>
    <property type="match status" value="1"/>
</dbReference>
<feature type="transmembrane region" description="Helical" evidence="4">
    <location>
        <begin position="229"/>
        <end position="250"/>
    </location>
</feature>
<dbReference type="CDD" id="cd06170">
    <property type="entry name" value="LuxR_C_like"/>
    <property type="match status" value="1"/>
</dbReference>
<feature type="signal peptide" evidence="5">
    <location>
        <begin position="1"/>
        <end position="34"/>
    </location>
</feature>
<dbReference type="SUPFAM" id="SSF46894">
    <property type="entry name" value="C-terminal effector domain of the bipartite response regulators"/>
    <property type="match status" value="1"/>
</dbReference>
<dbReference type="PRINTS" id="PR00038">
    <property type="entry name" value="HTHLUXR"/>
</dbReference>
<evidence type="ECO:0000313" key="7">
    <source>
        <dbReference type="EMBL" id="MCI2242605.1"/>
    </source>
</evidence>
<dbReference type="RefSeq" id="WP_242166031.1">
    <property type="nucleotide sequence ID" value="NZ_JAJMLW010000003.1"/>
</dbReference>
<feature type="domain" description="HTH luxR-type" evidence="6">
    <location>
        <begin position="472"/>
        <end position="537"/>
    </location>
</feature>
<dbReference type="PROSITE" id="PS50043">
    <property type="entry name" value="HTH_LUXR_2"/>
    <property type="match status" value="1"/>
</dbReference>
<feature type="transmembrane region" description="Helical" evidence="4">
    <location>
        <begin position="325"/>
        <end position="346"/>
    </location>
</feature>
<evidence type="ECO:0000256" key="4">
    <source>
        <dbReference type="SAM" id="Phobius"/>
    </source>
</evidence>
<evidence type="ECO:0000256" key="5">
    <source>
        <dbReference type="SAM" id="SignalP"/>
    </source>
</evidence>
<dbReference type="InterPro" id="IPR000792">
    <property type="entry name" value="Tscrpt_reg_LuxR_C"/>
</dbReference>